<dbReference type="KEGG" id="tml:GSTUM_00011906001"/>
<name>D5GPL7_TUBMM</name>
<feature type="compositionally biased region" description="Basic residues" evidence="1">
    <location>
        <begin position="67"/>
        <end position="76"/>
    </location>
</feature>
<evidence type="ECO:0000313" key="2">
    <source>
        <dbReference type="EMBL" id="CAZ86460.1"/>
    </source>
</evidence>
<keyword evidence="3" id="KW-1185">Reference proteome</keyword>
<dbReference type="InParanoid" id="D5GPL7"/>
<dbReference type="AlphaFoldDB" id="D5GPL7"/>
<proteinExistence type="predicted"/>
<dbReference type="RefSeq" id="XP_002842269.1">
    <property type="nucleotide sequence ID" value="XM_002842223.1"/>
</dbReference>
<feature type="region of interest" description="Disordered" evidence="1">
    <location>
        <begin position="21"/>
        <end position="101"/>
    </location>
</feature>
<gene>
    <name evidence="2" type="ORF">GSTUM_00011906001</name>
</gene>
<dbReference type="Proteomes" id="UP000006911">
    <property type="component" value="Unassembled WGS sequence"/>
</dbReference>
<protein>
    <submittedName>
        <fullName evidence="2">(Perigord truffle) hypothetical protein</fullName>
    </submittedName>
</protein>
<dbReference type="GeneID" id="9186700"/>
<organism evidence="2 3">
    <name type="scientific">Tuber melanosporum (strain Mel28)</name>
    <name type="common">Perigord black truffle</name>
    <dbReference type="NCBI Taxonomy" id="656061"/>
    <lineage>
        <taxon>Eukaryota</taxon>
        <taxon>Fungi</taxon>
        <taxon>Dikarya</taxon>
        <taxon>Ascomycota</taxon>
        <taxon>Pezizomycotina</taxon>
        <taxon>Pezizomycetes</taxon>
        <taxon>Pezizales</taxon>
        <taxon>Tuberaceae</taxon>
        <taxon>Tuber</taxon>
    </lineage>
</organism>
<evidence type="ECO:0000313" key="3">
    <source>
        <dbReference type="Proteomes" id="UP000006911"/>
    </source>
</evidence>
<accession>D5GPL7</accession>
<sequence length="133" mass="14417">MPPPTKKVVSFCTHTIHSAVTASAARAASASPQPVSGQASESAGQPIQIQSTSPGDEGPHSQPPGVRKTKKINKKNPIRDPTGPRKQRSIPPHYPSHSPCRLFLQHRENIVRANIHNHLPSADFRSRTTEGSR</sequence>
<evidence type="ECO:0000256" key="1">
    <source>
        <dbReference type="SAM" id="MobiDB-lite"/>
    </source>
</evidence>
<dbReference type="HOGENOM" id="CLU_1908223_0_0_1"/>
<feature type="compositionally biased region" description="Low complexity" evidence="1">
    <location>
        <begin position="21"/>
        <end position="31"/>
    </location>
</feature>
<feature type="compositionally biased region" description="Polar residues" evidence="1">
    <location>
        <begin position="32"/>
        <end position="54"/>
    </location>
</feature>
<reference evidence="2 3" key="1">
    <citation type="journal article" date="2010" name="Nature">
        <title>Perigord black truffle genome uncovers evolutionary origins and mechanisms of symbiosis.</title>
        <authorList>
            <person name="Martin F."/>
            <person name="Kohler A."/>
            <person name="Murat C."/>
            <person name="Balestrini R."/>
            <person name="Coutinho P.M."/>
            <person name="Jaillon O."/>
            <person name="Montanini B."/>
            <person name="Morin E."/>
            <person name="Noel B."/>
            <person name="Percudani R."/>
            <person name="Porcel B."/>
            <person name="Rubini A."/>
            <person name="Amicucci A."/>
            <person name="Amselem J."/>
            <person name="Anthouard V."/>
            <person name="Arcioni S."/>
            <person name="Artiguenave F."/>
            <person name="Aury J.M."/>
            <person name="Ballario P."/>
            <person name="Bolchi A."/>
            <person name="Brenna A."/>
            <person name="Brun A."/>
            <person name="Buee M."/>
            <person name="Cantarel B."/>
            <person name="Chevalier G."/>
            <person name="Couloux A."/>
            <person name="Da Silva C."/>
            <person name="Denoeud F."/>
            <person name="Duplessis S."/>
            <person name="Ghignone S."/>
            <person name="Hilselberger B."/>
            <person name="Iotti M."/>
            <person name="Marcais B."/>
            <person name="Mello A."/>
            <person name="Miranda M."/>
            <person name="Pacioni G."/>
            <person name="Quesneville H."/>
            <person name="Riccioni C."/>
            <person name="Ruotolo R."/>
            <person name="Splivallo R."/>
            <person name="Stocchi V."/>
            <person name="Tisserant E."/>
            <person name="Viscomi A.R."/>
            <person name="Zambonelli A."/>
            <person name="Zampieri E."/>
            <person name="Henrissat B."/>
            <person name="Lebrun M.H."/>
            <person name="Paolocci F."/>
            <person name="Bonfante P."/>
            <person name="Ottonello S."/>
            <person name="Wincker P."/>
        </authorList>
    </citation>
    <scope>NUCLEOTIDE SEQUENCE [LARGE SCALE GENOMIC DNA]</scope>
    <source>
        <strain evidence="2 3">Mel28</strain>
    </source>
</reference>
<dbReference type="EMBL" id="FN430376">
    <property type="protein sequence ID" value="CAZ86460.1"/>
    <property type="molecule type" value="Genomic_DNA"/>
</dbReference>